<evidence type="ECO:0000313" key="2">
    <source>
        <dbReference type="Proteomes" id="UP000031586"/>
    </source>
</evidence>
<accession>A0A0C1ZB35</accession>
<sequence>MGYRYRLGTIPKSAKVTYADKSYSDCDGMMEFVFAPPEHSELYCMGDLACNVDEDVTPFYPFDLSAAEGHEFSILSRAGLVKLIEAYRDRVTKFYAEMVERDDHLEMVGYVTQRSKVWDCRWSNPVRIDEPGDGEMSRSDDMEYAVFNLLYILKTFDFESNYLILNGW</sequence>
<dbReference type="EMBL" id="JPRD01000015">
    <property type="protein sequence ID" value="KIF53349.1"/>
    <property type="molecule type" value="Genomic_DNA"/>
</dbReference>
<organism evidence="1 2">
    <name type="scientific">Vibrio owensii CAIM 1854 = LMG 25443</name>
    <dbReference type="NCBI Taxonomy" id="1229493"/>
    <lineage>
        <taxon>Bacteria</taxon>
        <taxon>Pseudomonadati</taxon>
        <taxon>Pseudomonadota</taxon>
        <taxon>Gammaproteobacteria</taxon>
        <taxon>Vibrionales</taxon>
        <taxon>Vibrionaceae</taxon>
        <taxon>Vibrio</taxon>
    </lineage>
</organism>
<protein>
    <submittedName>
        <fullName evidence="1">Uncharacterized protein</fullName>
    </submittedName>
</protein>
<dbReference type="RefSeq" id="WP_020194546.1">
    <property type="nucleotide sequence ID" value="NZ_BAOH01000005.1"/>
</dbReference>
<name>A0A0C1ZB35_9VIBR</name>
<reference evidence="1 2" key="1">
    <citation type="submission" date="2014-07" db="EMBL/GenBank/DDBJ databases">
        <title>Unique and conserved regions in Vibrio harveyi and related species in comparison with the shrimp pathogen Vibrio harveyi CAIM 1792.</title>
        <authorList>
            <person name="Espinoza-Valles I."/>
            <person name="Vora G."/>
            <person name="Leekitcharoenphon P."/>
            <person name="Ussery D."/>
            <person name="Hoj L."/>
            <person name="Gomez-Gil B."/>
        </authorList>
    </citation>
    <scope>NUCLEOTIDE SEQUENCE [LARGE SCALE GENOMIC DNA]</scope>
    <source>
        <strain evidence="2">CAIM 1854 / LMG 25443</strain>
    </source>
</reference>
<evidence type="ECO:0000313" key="1">
    <source>
        <dbReference type="EMBL" id="KIF53349.1"/>
    </source>
</evidence>
<dbReference type="AlphaFoldDB" id="A0A0C1ZB35"/>
<proteinExistence type="predicted"/>
<dbReference type="PATRIC" id="fig|1229493.5.peg.1193"/>
<gene>
    <name evidence="1" type="ORF">H735_10520</name>
</gene>
<comment type="caution">
    <text evidence="1">The sequence shown here is derived from an EMBL/GenBank/DDBJ whole genome shotgun (WGS) entry which is preliminary data.</text>
</comment>
<dbReference type="Proteomes" id="UP000031586">
    <property type="component" value="Unassembled WGS sequence"/>
</dbReference>